<evidence type="ECO:0000313" key="1">
    <source>
        <dbReference type="EMBL" id="QDT05975.1"/>
    </source>
</evidence>
<dbReference type="Proteomes" id="UP000318538">
    <property type="component" value="Chromosome"/>
</dbReference>
<dbReference type="AlphaFoldDB" id="A0A517NFT2"/>
<protein>
    <submittedName>
        <fullName evidence="1">Uncharacterized protein</fullName>
    </submittedName>
</protein>
<proteinExistence type="predicted"/>
<dbReference type="EMBL" id="CP036525">
    <property type="protein sequence ID" value="QDT05975.1"/>
    <property type="molecule type" value="Genomic_DNA"/>
</dbReference>
<keyword evidence="2" id="KW-1185">Reference proteome</keyword>
<gene>
    <name evidence="1" type="ORF">K227x_43820</name>
</gene>
<sequence>MPMRIEVSSHVFWGVEKKFEFEFKFEFKLVEASQGSFGW</sequence>
<dbReference type="KEGG" id="rlc:K227x_43820"/>
<organism evidence="1 2">
    <name type="scientific">Rubripirellula lacrimiformis</name>
    <dbReference type="NCBI Taxonomy" id="1930273"/>
    <lineage>
        <taxon>Bacteria</taxon>
        <taxon>Pseudomonadati</taxon>
        <taxon>Planctomycetota</taxon>
        <taxon>Planctomycetia</taxon>
        <taxon>Pirellulales</taxon>
        <taxon>Pirellulaceae</taxon>
        <taxon>Rubripirellula</taxon>
    </lineage>
</organism>
<evidence type="ECO:0000313" key="2">
    <source>
        <dbReference type="Proteomes" id="UP000318538"/>
    </source>
</evidence>
<reference evidence="1 2" key="1">
    <citation type="submission" date="2019-02" db="EMBL/GenBank/DDBJ databases">
        <title>Deep-cultivation of Planctomycetes and their phenomic and genomic characterization uncovers novel biology.</title>
        <authorList>
            <person name="Wiegand S."/>
            <person name="Jogler M."/>
            <person name="Boedeker C."/>
            <person name="Pinto D."/>
            <person name="Vollmers J."/>
            <person name="Rivas-Marin E."/>
            <person name="Kohn T."/>
            <person name="Peeters S.H."/>
            <person name="Heuer A."/>
            <person name="Rast P."/>
            <person name="Oberbeckmann S."/>
            <person name="Bunk B."/>
            <person name="Jeske O."/>
            <person name="Meyerdierks A."/>
            <person name="Storesund J.E."/>
            <person name="Kallscheuer N."/>
            <person name="Luecker S."/>
            <person name="Lage O.M."/>
            <person name="Pohl T."/>
            <person name="Merkel B.J."/>
            <person name="Hornburger P."/>
            <person name="Mueller R.-W."/>
            <person name="Bruemmer F."/>
            <person name="Labrenz M."/>
            <person name="Spormann A.M."/>
            <person name="Op den Camp H."/>
            <person name="Overmann J."/>
            <person name="Amann R."/>
            <person name="Jetten M.S.M."/>
            <person name="Mascher T."/>
            <person name="Medema M.H."/>
            <person name="Devos D.P."/>
            <person name="Kaster A.-K."/>
            <person name="Ovreas L."/>
            <person name="Rohde M."/>
            <person name="Galperin M.Y."/>
            <person name="Jogler C."/>
        </authorList>
    </citation>
    <scope>NUCLEOTIDE SEQUENCE [LARGE SCALE GENOMIC DNA]</scope>
    <source>
        <strain evidence="1 2">K22_7</strain>
    </source>
</reference>
<name>A0A517NFT2_9BACT</name>
<accession>A0A517NFT2</accession>